<dbReference type="FunFam" id="3.10.20.230:FF:000004">
    <property type="entry name" value="Doublecortin domain containing 2"/>
    <property type="match status" value="1"/>
</dbReference>
<keyword evidence="2" id="KW-0812">Transmembrane</keyword>
<sequence length="371" mass="42424">VVPFSWTVTHHPAPRGSLYTPQASHAKTILMYRNGDPFFPGRKFIINPRQTPSFENFLSSVTQGIEAQFGAVRNVYTPLNGHRVLAMEHLQHGQRYVAAGAERFKKLDYLHITTKKPQEKQHEMIQPVVHSRIIVSARWKKVLHESCTINVFKNGDVSVPPIRILIPKYTLRSWDRVLALITEKIRLRTGAVHRLCTLHGESLLGSSELENNSYYVAVGAERFKHLPYFQWIPSKGYMRVTGPRFHSEILPTINKGKRTKTMVCFIFFFGLSLLLYWILLPVQGIFREMSQKEVYTLKNVLIFCLFYSEDGGVFNAPATRKETHDASEVQEEANMKVDMPIDQVSGCSFIVLQGNVSLIVRRVSPKTKVQL</sequence>
<dbReference type="Pfam" id="PF03607">
    <property type="entry name" value="DCX"/>
    <property type="match status" value="2"/>
</dbReference>
<dbReference type="InterPro" id="IPR036572">
    <property type="entry name" value="Doublecortin_dom_sf"/>
</dbReference>
<dbReference type="GeneTree" id="ENSGT00940000164359"/>
<dbReference type="GO" id="GO:0005815">
    <property type="term" value="C:microtubule organizing center"/>
    <property type="evidence" value="ECO:0007669"/>
    <property type="project" value="TreeGrafter"/>
</dbReference>
<dbReference type="PANTHER" id="PTHR23004:SF9">
    <property type="entry name" value="DOUBLECORTIN DOMAIN-CONTAINING PROTEIN 2C"/>
    <property type="match status" value="1"/>
</dbReference>
<evidence type="ECO:0000259" key="3">
    <source>
        <dbReference type="PROSITE" id="PS50309"/>
    </source>
</evidence>
<keyword evidence="1" id="KW-0677">Repeat</keyword>
<proteinExistence type="predicted"/>
<feature type="domain" description="Doublecortin" evidence="3">
    <location>
        <begin position="147"/>
        <end position="229"/>
    </location>
</feature>
<feature type="domain" description="Doublecortin" evidence="3">
    <location>
        <begin position="27"/>
        <end position="110"/>
    </location>
</feature>
<feature type="transmembrane region" description="Helical" evidence="2">
    <location>
        <begin position="262"/>
        <end position="280"/>
    </location>
</feature>
<evidence type="ECO:0000256" key="2">
    <source>
        <dbReference type="SAM" id="Phobius"/>
    </source>
</evidence>
<reference evidence="4" key="2">
    <citation type="submission" date="2025-08" db="UniProtKB">
        <authorList>
            <consortium name="Ensembl"/>
        </authorList>
    </citation>
    <scope>IDENTIFICATION</scope>
</reference>
<dbReference type="AlphaFoldDB" id="A0A8C4SEU0"/>
<dbReference type="Gene3D" id="3.10.20.230">
    <property type="entry name" value="Doublecortin domain"/>
    <property type="match status" value="2"/>
</dbReference>
<dbReference type="GO" id="GO:0005874">
    <property type="term" value="C:microtubule"/>
    <property type="evidence" value="ECO:0007669"/>
    <property type="project" value="TreeGrafter"/>
</dbReference>
<organism evidence="4 5">
    <name type="scientific">Erpetoichthys calabaricus</name>
    <name type="common">Rope fish</name>
    <name type="synonym">Calamoichthys calabaricus</name>
    <dbReference type="NCBI Taxonomy" id="27687"/>
    <lineage>
        <taxon>Eukaryota</taxon>
        <taxon>Metazoa</taxon>
        <taxon>Chordata</taxon>
        <taxon>Craniata</taxon>
        <taxon>Vertebrata</taxon>
        <taxon>Euteleostomi</taxon>
        <taxon>Actinopterygii</taxon>
        <taxon>Polypteriformes</taxon>
        <taxon>Polypteridae</taxon>
        <taxon>Erpetoichthys</taxon>
    </lineage>
</organism>
<dbReference type="Ensembl" id="ENSECRT00000015604.1">
    <property type="protein sequence ID" value="ENSECRP00000015334.1"/>
    <property type="gene ID" value="ENSECRG00000010212.1"/>
</dbReference>
<dbReference type="PROSITE" id="PS50309">
    <property type="entry name" value="DC"/>
    <property type="match status" value="2"/>
</dbReference>
<dbReference type="Proteomes" id="UP000694620">
    <property type="component" value="Chromosome 3"/>
</dbReference>
<keyword evidence="2" id="KW-0472">Membrane</keyword>
<dbReference type="CDD" id="cd17071">
    <property type="entry name" value="DCX1_DCDC2_like"/>
    <property type="match status" value="1"/>
</dbReference>
<evidence type="ECO:0000313" key="5">
    <source>
        <dbReference type="Proteomes" id="UP000694620"/>
    </source>
</evidence>
<keyword evidence="5" id="KW-1185">Reference proteome</keyword>
<reference evidence="4" key="3">
    <citation type="submission" date="2025-09" db="UniProtKB">
        <authorList>
            <consortium name="Ensembl"/>
        </authorList>
    </citation>
    <scope>IDENTIFICATION</scope>
</reference>
<keyword evidence="2" id="KW-1133">Transmembrane helix</keyword>
<dbReference type="SUPFAM" id="SSF89837">
    <property type="entry name" value="Doublecortin (DC)"/>
    <property type="match status" value="2"/>
</dbReference>
<dbReference type="SMART" id="SM00537">
    <property type="entry name" value="DCX"/>
    <property type="match status" value="2"/>
</dbReference>
<dbReference type="InterPro" id="IPR003533">
    <property type="entry name" value="Doublecortin_dom"/>
</dbReference>
<dbReference type="PANTHER" id="PTHR23004">
    <property type="entry name" value="DOUBLECORTIN DOMAIN CONTAINING 2"/>
    <property type="match status" value="1"/>
</dbReference>
<accession>A0A8C4SEU0</accession>
<evidence type="ECO:0000256" key="1">
    <source>
        <dbReference type="ARBA" id="ARBA00022737"/>
    </source>
</evidence>
<dbReference type="GO" id="GO:0035556">
    <property type="term" value="P:intracellular signal transduction"/>
    <property type="evidence" value="ECO:0007669"/>
    <property type="project" value="InterPro"/>
</dbReference>
<reference evidence="4" key="1">
    <citation type="submission" date="2021-06" db="EMBL/GenBank/DDBJ databases">
        <authorList>
            <consortium name="Wellcome Sanger Institute Data Sharing"/>
        </authorList>
    </citation>
    <scope>NUCLEOTIDE SEQUENCE [LARGE SCALE GENOMIC DNA]</scope>
</reference>
<evidence type="ECO:0000313" key="4">
    <source>
        <dbReference type="Ensembl" id="ENSECRP00000015334.1"/>
    </source>
</evidence>
<protein>
    <submittedName>
        <fullName evidence="4">Si:dkey-25g12.4</fullName>
    </submittedName>
</protein>
<name>A0A8C4SEU0_ERPCA</name>